<accession>A0A9Q0F2J2</accession>
<proteinExistence type="predicted"/>
<evidence type="ECO:0000313" key="3">
    <source>
        <dbReference type="EMBL" id="KAJ4823855.1"/>
    </source>
</evidence>
<gene>
    <name evidence="3" type="ORF">Tsubulata_018150</name>
</gene>
<dbReference type="InterPro" id="IPR045883">
    <property type="entry name" value="At4g13530-like"/>
</dbReference>
<dbReference type="PANTHER" id="PTHR33646">
    <property type="entry name" value="GB|AAF00631.1"/>
    <property type="match status" value="1"/>
</dbReference>
<reference evidence="3" key="1">
    <citation type="submission" date="2022-02" db="EMBL/GenBank/DDBJ databases">
        <authorList>
            <person name="Henning P.M."/>
            <person name="McCubbin A.G."/>
            <person name="Shore J.S."/>
        </authorList>
    </citation>
    <scope>NUCLEOTIDE SEQUENCE</scope>
    <source>
        <strain evidence="3">F60SS</strain>
        <tissue evidence="3">Leaves</tissue>
    </source>
</reference>
<evidence type="ECO:0000313" key="4">
    <source>
        <dbReference type="Proteomes" id="UP001141552"/>
    </source>
</evidence>
<feature type="transmembrane region" description="Helical" evidence="1">
    <location>
        <begin position="221"/>
        <end position="244"/>
    </location>
</feature>
<keyword evidence="1" id="KW-0812">Transmembrane</keyword>
<evidence type="ECO:0000259" key="2">
    <source>
        <dbReference type="Pfam" id="PF20705"/>
    </source>
</evidence>
<keyword evidence="1" id="KW-1133">Transmembrane helix</keyword>
<name>A0A9Q0F2J2_9ROSI</name>
<feature type="domain" description="DUF6821" evidence="2">
    <location>
        <begin position="133"/>
        <end position="269"/>
    </location>
</feature>
<protein>
    <recommendedName>
        <fullName evidence="2">DUF6821 domain-containing protein</fullName>
    </recommendedName>
</protein>
<dbReference type="Proteomes" id="UP001141552">
    <property type="component" value="Unassembled WGS sequence"/>
</dbReference>
<dbReference type="OrthoDB" id="766965at2759"/>
<sequence length="280" mass="31337">MDLDEWELLPRDGFLDYHEDGEKKYVASNKRSSNTNTLFDMNYFMCPSSPPRKLRGVPNQVVPLTIQLEPITTPTAAPTPSLAAKGCSKEEQEYGMSREVTKVPIDMTVVVPSLIMPKVKDPDYVGSRDQEADQDSVSQVFFKKLKESEFVDMKLDSPKSPTRIFLPPQIDAASFNFEDNSEALEAAKIPSPRIKNMENESAKHQQVIWEENSGAANLWKWSLTGIGAICSFGVAAATICILIFGSHQKSMKQQENQKLRFQIYSDDKASPTSNHCSSHI</sequence>
<evidence type="ECO:0000256" key="1">
    <source>
        <dbReference type="SAM" id="Phobius"/>
    </source>
</evidence>
<organism evidence="3 4">
    <name type="scientific">Turnera subulata</name>
    <dbReference type="NCBI Taxonomy" id="218843"/>
    <lineage>
        <taxon>Eukaryota</taxon>
        <taxon>Viridiplantae</taxon>
        <taxon>Streptophyta</taxon>
        <taxon>Embryophyta</taxon>
        <taxon>Tracheophyta</taxon>
        <taxon>Spermatophyta</taxon>
        <taxon>Magnoliopsida</taxon>
        <taxon>eudicotyledons</taxon>
        <taxon>Gunneridae</taxon>
        <taxon>Pentapetalae</taxon>
        <taxon>rosids</taxon>
        <taxon>fabids</taxon>
        <taxon>Malpighiales</taxon>
        <taxon>Passifloraceae</taxon>
        <taxon>Turnera</taxon>
    </lineage>
</organism>
<dbReference type="PANTHER" id="PTHR33646:SF2">
    <property type="entry name" value="F20H23.8 PROTEIN"/>
    <property type="match status" value="1"/>
</dbReference>
<comment type="caution">
    <text evidence="3">The sequence shown here is derived from an EMBL/GenBank/DDBJ whole genome shotgun (WGS) entry which is preliminary data.</text>
</comment>
<keyword evidence="4" id="KW-1185">Reference proteome</keyword>
<dbReference type="InterPro" id="IPR049224">
    <property type="entry name" value="DUF6821"/>
</dbReference>
<reference evidence="3" key="2">
    <citation type="journal article" date="2023" name="Plants (Basel)">
        <title>Annotation of the Turnera subulata (Passifloraceae) Draft Genome Reveals the S-Locus Evolved after the Divergence of Turneroideae from Passifloroideae in a Stepwise Manner.</title>
        <authorList>
            <person name="Henning P.M."/>
            <person name="Roalson E.H."/>
            <person name="Mir W."/>
            <person name="McCubbin A.G."/>
            <person name="Shore J.S."/>
        </authorList>
    </citation>
    <scope>NUCLEOTIDE SEQUENCE</scope>
    <source>
        <strain evidence="3">F60SS</strain>
    </source>
</reference>
<keyword evidence="1" id="KW-0472">Membrane</keyword>
<dbReference type="EMBL" id="JAKUCV010007337">
    <property type="protein sequence ID" value="KAJ4823855.1"/>
    <property type="molecule type" value="Genomic_DNA"/>
</dbReference>
<dbReference type="Pfam" id="PF20705">
    <property type="entry name" value="DUF6821"/>
    <property type="match status" value="1"/>
</dbReference>
<dbReference type="AlphaFoldDB" id="A0A9Q0F2J2"/>